<sequence length="157" mass="16290">MLRIDSLLCYPVKGCAGVALSEARMEAAGLRHDRAFMVVDVAGVFRSQRRDPRLAVIRPEITAGGARLVLRAAGHGAVGVSVDSGGPRRPVELFGTAYTAIDQGDEPAAWLSAVLGASSRLVRVPPEHARATGGLTPGTSGFADSCAVLAVSRASLR</sequence>
<accession>A0A4P6Q2G3</accession>
<evidence type="ECO:0000313" key="3">
    <source>
        <dbReference type="Proteomes" id="UP000292235"/>
    </source>
</evidence>
<dbReference type="RefSeq" id="WP_341351828.1">
    <property type="nucleotide sequence ID" value="NZ_CP036455.1"/>
</dbReference>
<dbReference type="AlphaFoldDB" id="A0A4P6Q2G3"/>
<keyword evidence="3" id="KW-1185">Reference proteome</keyword>
<evidence type="ECO:0000259" key="1">
    <source>
        <dbReference type="Pfam" id="PF03476"/>
    </source>
</evidence>
<dbReference type="InterPro" id="IPR005303">
    <property type="entry name" value="MOCOS_middle"/>
</dbReference>
<feature type="domain" description="Molybdenum cofactor sulfurase middle" evidence="1">
    <location>
        <begin position="1"/>
        <end position="117"/>
    </location>
</feature>
<dbReference type="EMBL" id="CP036455">
    <property type="protein sequence ID" value="QBI54340.1"/>
    <property type="molecule type" value="Genomic_DNA"/>
</dbReference>
<gene>
    <name evidence="2" type="ORF">EKD16_12790</name>
</gene>
<evidence type="ECO:0000313" key="2">
    <source>
        <dbReference type="EMBL" id="QBI54340.1"/>
    </source>
</evidence>
<name>A0A4P6Q2G3_9ACTN</name>
<protein>
    <recommendedName>
        <fullName evidence="1">Molybdenum cofactor sulfurase middle domain-containing protein</fullName>
    </recommendedName>
</protein>
<dbReference type="KEGG" id="strr:EKD16_12790"/>
<reference evidence="2 3" key="1">
    <citation type="submission" date="2019-02" db="EMBL/GenBank/DDBJ databases">
        <authorList>
            <person name="Khodamoradi S."/>
            <person name="Hahnke R.L."/>
            <person name="Kaempfer P."/>
            <person name="Schumann P."/>
            <person name="Rohde M."/>
            <person name="Steinert M."/>
            <person name="Luzhetskyy A."/>
            <person name="Wink J."/>
            <person name="Ruckert C."/>
        </authorList>
    </citation>
    <scope>NUCLEOTIDE SEQUENCE [LARGE SCALE GENOMIC DNA]</scope>
    <source>
        <strain evidence="2 3">M2</strain>
    </source>
</reference>
<dbReference type="SUPFAM" id="SSF141673">
    <property type="entry name" value="MOSC N-terminal domain-like"/>
    <property type="match status" value="1"/>
</dbReference>
<dbReference type="Pfam" id="PF03476">
    <property type="entry name" value="MOSC_N"/>
    <property type="match status" value="1"/>
</dbReference>
<proteinExistence type="predicted"/>
<organism evidence="2 3">
    <name type="scientific">Streptomonospora litoralis</name>
    <dbReference type="NCBI Taxonomy" id="2498135"/>
    <lineage>
        <taxon>Bacteria</taxon>
        <taxon>Bacillati</taxon>
        <taxon>Actinomycetota</taxon>
        <taxon>Actinomycetes</taxon>
        <taxon>Streptosporangiales</taxon>
        <taxon>Nocardiopsidaceae</taxon>
        <taxon>Streptomonospora</taxon>
    </lineage>
</organism>
<dbReference type="Proteomes" id="UP000292235">
    <property type="component" value="Chromosome"/>
</dbReference>